<evidence type="ECO:0000313" key="2">
    <source>
        <dbReference type="EMBL" id="KAH9379993.1"/>
    </source>
</evidence>
<dbReference type="EMBL" id="JABSTR010000010">
    <property type="protein sequence ID" value="KAH9379993.1"/>
    <property type="molecule type" value="Genomic_DNA"/>
</dbReference>
<feature type="compositionally biased region" description="Polar residues" evidence="1">
    <location>
        <begin position="43"/>
        <end position="53"/>
    </location>
</feature>
<dbReference type="Proteomes" id="UP000821853">
    <property type="component" value="Chromosome 8"/>
</dbReference>
<proteinExistence type="predicted"/>
<dbReference type="AlphaFoldDB" id="A0A9J6GYV9"/>
<gene>
    <name evidence="2" type="ORF">HPB48_001388</name>
</gene>
<comment type="caution">
    <text evidence="2">The sequence shown here is derived from an EMBL/GenBank/DDBJ whole genome shotgun (WGS) entry which is preliminary data.</text>
</comment>
<keyword evidence="3" id="KW-1185">Reference proteome</keyword>
<protein>
    <submittedName>
        <fullName evidence="2">Uncharacterized protein</fullName>
    </submittedName>
</protein>
<evidence type="ECO:0000313" key="3">
    <source>
        <dbReference type="Proteomes" id="UP000821853"/>
    </source>
</evidence>
<evidence type="ECO:0000256" key="1">
    <source>
        <dbReference type="SAM" id="MobiDB-lite"/>
    </source>
</evidence>
<name>A0A9J6GYV9_HAELO</name>
<feature type="region of interest" description="Disordered" evidence="1">
    <location>
        <begin position="33"/>
        <end position="55"/>
    </location>
</feature>
<sequence length="93" mass="10617">MEGRRTAITFLPMPFHWHMEQLPTSPWRVKRHKFDNSGKETKGGTSQGNYTGETRTDGMPACWPIVWLYLGNPQAIAFKHLPMKGSNNSTQLD</sequence>
<dbReference type="VEuPathDB" id="VectorBase:HLOH_047394"/>
<organism evidence="2 3">
    <name type="scientific">Haemaphysalis longicornis</name>
    <name type="common">Bush tick</name>
    <dbReference type="NCBI Taxonomy" id="44386"/>
    <lineage>
        <taxon>Eukaryota</taxon>
        <taxon>Metazoa</taxon>
        <taxon>Ecdysozoa</taxon>
        <taxon>Arthropoda</taxon>
        <taxon>Chelicerata</taxon>
        <taxon>Arachnida</taxon>
        <taxon>Acari</taxon>
        <taxon>Parasitiformes</taxon>
        <taxon>Ixodida</taxon>
        <taxon>Ixodoidea</taxon>
        <taxon>Ixodidae</taxon>
        <taxon>Haemaphysalinae</taxon>
        <taxon>Haemaphysalis</taxon>
    </lineage>
</organism>
<reference evidence="2 3" key="1">
    <citation type="journal article" date="2020" name="Cell">
        <title>Large-Scale Comparative Analyses of Tick Genomes Elucidate Their Genetic Diversity and Vector Capacities.</title>
        <authorList>
            <consortium name="Tick Genome and Microbiome Consortium (TIGMIC)"/>
            <person name="Jia N."/>
            <person name="Wang J."/>
            <person name="Shi W."/>
            <person name="Du L."/>
            <person name="Sun Y."/>
            <person name="Zhan W."/>
            <person name="Jiang J.F."/>
            <person name="Wang Q."/>
            <person name="Zhang B."/>
            <person name="Ji P."/>
            <person name="Bell-Sakyi L."/>
            <person name="Cui X.M."/>
            <person name="Yuan T.T."/>
            <person name="Jiang B.G."/>
            <person name="Yang W.F."/>
            <person name="Lam T.T."/>
            <person name="Chang Q.C."/>
            <person name="Ding S.J."/>
            <person name="Wang X.J."/>
            <person name="Zhu J.G."/>
            <person name="Ruan X.D."/>
            <person name="Zhao L."/>
            <person name="Wei J.T."/>
            <person name="Ye R.Z."/>
            <person name="Que T.C."/>
            <person name="Du C.H."/>
            <person name="Zhou Y.H."/>
            <person name="Cheng J.X."/>
            <person name="Dai P.F."/>
            <person name="Guo W.B."/>
            <person name="Han X.H."/>
            <person name="Huang E.J."/>
            <person name="Li L.F."/>
            <person name="Wei W."/>
            <person name="Gao Y.C."/>
            <person name="Liu J.Z."/>
            <person name="Shao H.Z."/>
            <person name="Wang X."/>
            <person name="Wang C.C."/>
            <person name="Yang T.C."/>
            <person name="Huo Q.B."/>
            <person name="Li W."/>
            <person name="Chen H.Y."/>
            <person name="Chen S.E."/>
            <person name="Zhou L.G."/>
            <person name="Ni X.B."/>
            <person name="Tian J.H."/>
            <person name="Sheng Y."/>
            <person name="Liu T."/>
            <person name="Pan Y.S."/>
            <person name="Xia L.Y."/>
            <person name="Li J."/>
            <person name="Zhao F."/>
            <person name="Cao W.C."/>
        </authorList>
    </citation>
    <scope>NUCLEOTIDE SEQUENCE [LARGE SCALE GENOMIC DNA]</scope>
    <source>
        <strain evidence="2">HaeL-2018</strain>
    </source>
</reference>
<accession>A0A9J6GYV9</accession>